<feature type="compositionally biased region" description="Low complexity" evidence="3">
    <location>
        <begin position="348"/>
        <end position="375"/>
    </location>
</feature>
<sequence>MLSVPANRTLPRRVDSLVASKGPYFVEVEEELRDIKRVNSQGQEEDLKLALSRTICRVEELMALLKEAFKTQTEMQTELTLTKSNLQLALANNEMLEDALKRDASGSARDIGWRRWSAKEQKEREAEEERRRSVDSAGSVDVAHSQKSPIPPHAHSPAIKSPLPRSASVFSPITSDSRFFKFRFGSGSATSATFPASPHINGASTSVSVSATGSPSPNVAAQTHTSHLTSASLPSLVPSYERDKEFEDLTEQLKREREARKKAAAAKDTLEAEIESLSQALFEEANKMVATERRKLAETEDELREACAEREALRSALRLVERQCGSLSADPRMSSQSAPLPRTHSRARSSSSAIAIKSLPSSEPSSPDSELTPDSAQNATSAGTVVATSYPPRPPPLNLVEPDSPLFAPPTPEVMPLTASPDALGIHQPASSLNVPHSPSVGPTRTPSPAPSLPGRFILSPGVPVDYLVTEESPWADVESKSPQPAS</sequence>
<keyword evidence="1 2" id="KW-0175">Coiled coil</keyword>
<dbReference type="PANTHER" id="PTHR14430">
    <property type="entry name" value="RABIN3-RELATED"/>
    <property type="match status" value="1"/>
</dbReference>
<dbReference type="GO" id="GO:0005085">
    <property type="term" value="F:guanyl-nucleotide exchange factor activity"/>
    <property type="evidence" value="ECO:0007669"/>
    <property type="project" value="InterPro"/>
</dbReference>
<accession>A0A401GDS7</accession>
<dbReference type="InParanoid" id="A0A401GDS7"/>
<dbReference type="InterPro" id="IPR009449">
    <property type="entry name" value="Sec2_N"/>
</dbReference>
<evidence type="ECO:0000256" key="2">
    <source>
        <dbReference type="SAM" id="Coils"/>
    </source>
</evidence>
<proteinExistence type="predicted"/>
<feature type="region of interest" description="Disordered" evidence="3">
    <location>
        <begin position="326"/>
        <end position="457"/>
    </location>
</feature>
<feature type="region of interest" description="Disordered" evidence="3">
    <location>
        <begin position="117"/>
        <end position="165"/>
    </location>
</feature>
<feature type="compositionally biased region" description="Low complexity" evidence="3">
    <location>
        <begin position="202"/>
        <end position="217"/>
    </location>
</feature>
<dbReference type="InterPro" id="IPR040351">
    <property type="entry name" value="RAB3IL/RAB3IP/Sec2"/>
</dbReference>
<evidence type="ECO:0000256" key="1">
    <source>
        <dbReference type="ARBA" id="ARBA00023054"/>
    </source>
</evidence>
<feature type="coiled-coil region" evidence="2">
    <location>
        <begin position="246"/>
        <end position="323"/>
    </location>
</feature>
<dbReference type="SUPFAM" id="SSF144284">
    <property type="entry name" value="Sec2 N-terminal region"/>
    <property type="match status" value="1"/>
</dbReference>
<feature type="compositionally biased region" description="Polar residues" evidence="3">
    <location>
        <begin position="219"/>
        <end position="232"/>
    </location>
</feature>
<dbReference type="OrthoDB" id="5560525at2759"/>
<feature type="compositionally biased region" description="Basic and acidic residues" evidence="3">
    <location>
        <begin position="117"/>
        <end position="134"/>
    </location>
</feature>
<evidence type="ECO:0000313" key="5">
    <source>
        <dbReference type="EMBL" id="GBE80291.1"/>
    </source>
</evidence>
<name>A0A401GDS7_9APHY</name>
<feature type="compositionally biased region" description="Polar residues" evidence="3">
    <location>
        <begin position="376"/>
        <end position="387"/>
    </location>
</feature>
<reference evidence="5 6" key="1">
    <citation type="journal article" date="2018" name="Sci. Rep.">
        <title>Genome sequence of the cauliflower mushroom Sparassis crispa (Hanabiratake) and its association with beneficial usage.</title>
        <authorList>
            <person name="Kiyama R."/>
            <person name="Furutani Y."/>
            <person name="Kawaguchi K."/>
            <person name="Nakanishi T."/>
        </authorList>
    </citation>
    <scope>NUCLEOTIDE SEQUENCE [LARGE SCALE GENOMIC DNA]</scope>
</reference>
<feature type="compositionally biased region" description="Polar residues" evidence="3">
    <location>
        <begin position="429"/>
        <end position="445"/>
    </location>
</feature>
<protein>
    <recommendedName>
        <fullName evidence="4">GDP/GTP exchange factor Sec2 N-terminal domain-containing protein</fullName>
    </recommendedName>
</protein>
<dbReference type="RefSeq" id="XP_027611204.1">
    <property type="nucleotide sequence ID" value="XM_027755403.1"/>
</dbReference>
<evidence type="ECO:0000259" key="4">
    <source>
        <dbReference type="Pfam" id="PF06428"/>
    </source>
</evidence>
<evidence type="ECO:0000313" key="6">
    <source>
        <dbReference type="Proteomes" id="UP000287166"/>
    </source>
</evidence>
<dbReference type="PANTHER" id="PTHR14430:SF0">
    <property type="entry name" value="SEC2P DOMAIN-CONTAINING PROTEIN"/>
    <property type="match status" value="1"/>
</dbReference>
<dbReference type="Proteomes" id="UP000287166">
    <property type="component" value="Unassembled WGS sequence"/>
</dbReference>
<gene>
    <name evidence="5" type="ORF">SCP_0300060</name>
</gene>
<feature type="region of interest" description="Disordered" evidence="3">
    <location>
        <begin position="192"/>
        <end position="232"/>
    </location>
</feature>
<dbReference type="STRING" id="139825.A0A401GDS7"/>
<feature type="domain" description="GDP/GTP exchange factor Sec2 N-terminal" evidence="4">
    <location>
        <begin position="237"/>
        <end position="304"/>
    </location>
</feature>
<dbReference type="GO" id="GO:0051286">
    <property type="term" value="C:cell tip"/>
    <property type="evidence" value="ECO:0007669"/>
    <property type="project" value="TreeGrafter"/>
</dbReference>
<dbReference type="Pfam" id="PF06428">
    <property type="entry name" value="Sec2p"/>
    <property type="match status" value="1"/>
</dbReference>
<keyword evidence="6" id="KW-1185">Reference proteome</keyword>
<comment type="caution">
    <text evidence="5">The sequence shown here is derived from an EMBL/GenBank/DDBJ whole genome shotgun (WGS) entry which is preliminary data.</text>
</comment>
<dbReference type="AlphaFoldDB" id="A0A401GDS7"/>
<dbReference type="GeneID" id="38777208"/>
<dbReference type="EMBL" id="BFAD01000003">
    <property type="protein sequence ID" value="GBE80291.1"/>
    <property type="molecule type" value="Genomic_DNA"/>
</dbReference>
<dbReference type="GO" id="GO:0070319">
    <property type="term" value="C:Golgi to plasma membrane transport vesicle"/>
    <property type="evidence" value="ECO:0007669"/>
    <property type="project" value="TreeGrafter"/>
</dbReference>
<dbReference type="GO" id="GO:0006887">
    <property type="term" value="P:exocytosis"/>
    <property type="evidence" value="ECO:0007669"/>
    <property type="project" value="TreeGrafter"/>
</dbReference>
<dbReference type="Gene3D" id="6.10.140.910">
    <property type="match status" value="1"/>
</dbReference>
<evidence type="ECO:0000256" key="3">
    <source>
        <dbReference type="SAM" id="MobiDB-lite"/>
    </source>
</evidence>
<organism evidence="5 6">
    <name type="scientific">Sparassis crispa</name>
    <dbReference type="NCBI Taxonomy" id="139825"/>
    <lineage>
        <taxon>Eukaryota</taxon>
        <taxon>Fungi</taxon>
        <taxon>Dikarya</taxon>
        <taxon>Basidiomycota</taxon>
        <taxon>Agaricomycotina</taxon>
        <taxon>Agaricomycetes</taxon>
        <taxon>Polyporales</taxon>
        <taxon>Sparassidaceae</taxon>
        <taxon>Sparassis</taxon>
    </lineage>
</organism>